<proteinExistence type="predicted"/>
<sequence>MTVHVVSVGVSLKNFFERGYLERRKETTHESTTTRENIPGGSEAKRRWKEDKLGFDKRIYNVDDKLIDAFGLESGITNTRALDFFREITVDVQAKNWHAKEGISAELDTIRIITSQGRTGTSQGIKENDLAFLLSSDTEEGLACAIWTAIALAEGDVERVLYLPEIDDHTRLVRPTQGQVIVLRINGLNAQRGNEFTDAMKELGYLARLLIGNTGQRIDPILEPEERVLFHLSGGYRATIPYLIEVAKWLRSLDCNTQAHILPERAEEALSIPLLRLDPRQVGLELTDFKKGQAPALPEKASLEGYAYEQVGKGAKLTAFGQGMKILFEQHLVSGR</sequence>
<dbReference type="RefSeq" id="WP_078762468.1">
    <property type="nucleotide sequence ID" value="NZ_FUWS01000008.1"/>
</dbReference>
<dbReference type="Gene3D" id="3.40.50.10770">
    <property type="entry name" value="Hypothetical protein VC1899 like domain (Restriction endonuclease-like)"/>
    <property type="match status" value="1"/>
</dbReference>
<evidence type="ECO:0008006" key="4">
    <source>
        <dbReference type="Google" id="ProtNLM"/>
    </source>
</evidence>
<dbReference type="Proteomes" id="UP000190637">
    <property type="component" value="Unassembled WGS sequence"/>
</dbReference>
<protein>
    <recommendedName>
        <fullName evidence="4">CRISPR-associated protein</fullName>
    </recommendedName>
</protein>
<evidence type="ECO:0000256" key="1">
    <source>
        <dbReference type="SAM" id="MobiDB-lite"/>
    </source>
</evidence>
<name>A0A1T4S4V8_9ACTN</name>
<organism evidence="2 3">
    <name type="scientific">Marinactinospora thermotolerans DSM 45154</name>
    <dbReference type="NCBI Taxonomy" id="1122192"/>
    <lineage>
        <taxon>Bacteria</taxon>
        <taxon>Bacillati</taxon>
        <taxon>Actinomycetota</taxon>
        <taxon>Actinomycetes</taxon>
        <taxon>Streptosporangiales</taxon>
        <taxon>Nocardiopsidaceae</taxon>
        <taxon>Marinactinospora</taxon>
    </lineage>
</organism>
<dbReference type="EMBL" id="FUWS01000008">
    <property type="protein sequence ID" value="SKA23177.1"/>
    <property type="molecule type" value="Genomic_DNA"/>
</dbReference>
<dbReference type="AlphaFoldDB" id="A0A1T4S4V8"/>
<dbReference type="STRING" id="1122192.SAMN02745673_03185"/>
<dbReference type="OrthoDB" id="3419210at2"/>
<feature type="region of interest" description="Disordered" evidence="1">
    <location>
        <begin position="26"/>
        <end position="45"/>
    </location>
</feature>
<accession>A0A1T4S4V8</accession>
<keyword evidence="3" id="KW-1185">Reference proteome</keyword>
<evidence type="ECO:0000313" key="2">
    <source>
        <dbReference type="EMBL" id="SKA23177.1"/>
    </source>
</evidence>
<evidence type="ECO:0000313" key="3">
    <source>
        <dbReference type="Proteomes" id="UP000190637"/>
    </source>
</evidence>
<gene>
    <name evidence="2" type="ORF">SAMN02745673_03185</name>
</gene>
<reference evidence="2 3" key="1">
    <citation type="submission" date="2017-02" db="EMBL/GenBank/DDBJ databases">
        <authorList>
            <person name="Peterson S.W."/>
        </authorList>
    </citation>
    <scope>NUCLEOTIDE SEQUENCE [LARGE SCALE GENOMIC DNA]</scope>
    <source>
        <strain evidence="2 3">DSM 45154</strain>
    </source>
</reference>